<keyword evidence="1" id="KW-0472">Membrane</keyword>
<dbReference type="RefSeq" id="WP_011995230.1">
    <property type="nucleotide sequence ID" value="NC_009719.1"/>
</dbReference>
<feature type="transmembrane region" description="Helical" evidence="1">
    <location>
        <begin position="42"/>
        <end position="62"/>
    </location>
</feature>
<keyword evidence="1" id="KW-0812">Transmembrane</keyword>
<keyword evidence="3" id="KW-1185">Reference proteome</keyword>
<feature type="transmembrane region" description="Helical" evidence="1">
    <location>
        <begin position="99"/>
        <end position="119"/>
    </location>
</feature>
<protein>
    <submittedName>
        <fullName evidence="2">Uncharacterized protein</fullName>
    </submittedName>
</protein>
<dbReference type="KEGG" id="pla:Plav_0316"/>
<evidence type="ECO:0000313" key="2">
    <source>
        <dbReference type="EMBL" id="ABS61939.1"/>
    </source>
</evidence>
<name>A7HPV6_PARL1</name>
<dbReference type="AlphaFoldDB" id="A7HPV6"/>
<dbReference type="HOGENOM" id="CLU_115343_0_0_5"/>
<keyword evidence="1" id="KW-1133">Transmembrane helix</keyword>
<organism evidence="2 3">
    <name type="scientific">Parvibaculum lavamentivorans (strain DS-1 / DSM 13023 / NCIMB 13966)</name>
    <dbReference type="NCBI Taxonomy" id="402881"/>
    <lineage>
        <taxon>Bacteria</taxon>
        <taxon>Pseudomonadati</taxon>
        <taxon>Pseudomonadota</taxon>
        <taxon>Alphaproteobacteria</taxon>
        <taxon>Hyphomicrobiales</taxon>
        <taxon>Parvibaculaceae</taxon>
        <taxon>Parvibaculum</taxon>
    </lineage>
</organism>
<sequence length="161" mass="18118">MNELLTKISSYNLFNYLLPGVLFVVLAEAWTDYSFAQDNILVAAFVYYFIGMVISRLGSLIIEPILKSVGFVKFAEYADFVKASSADPKIEILSEANNSYRTLCAVFAALCLIKLYAWIEGLCPILSGHGGFVLILLLLSLFLFSYRKQTAYITKRIRTKD</sequence>
<evidence type="ECO:0000313" key="3">
    <source>
        <dbReference type="Proteomes" id="UP000006377"/>
    </source>
</evidence>
<reference evidence="2 3" key="1">
    <citation type="journal article" date="2011" name="Stand. Genomic Sci.">
        <title>Complete genome sequence of Parvibaculum lavamentivorans type strain (DS-1(T)).</title>
        <authorList>
            <person name="Schleheck D."/>
            <person name="Weiss M."/>
            <person name="Pitluck S."/>
            <person name="Bruce D."/>
            <person name="Land M.L."/>
            <person name="Han S."/>
            <person name="Saunders E."/>
            <person name="Tapia R."/>
            <person name="Detter C."/>
            <person name="Brettin T."/>
            <person name="Han J."/>
            <person name="Woyke T."/>
            <person name="Goodwin L."/>
            <person name="Pennacchio L."/>
            <person name="Nolan M."/>
            <person name="Cook A.M."/>
            <person name="Kjelleberg S."/>
            <person name="Thomas T."/>
        </authorList>
    </citation>
    <scope>NUCLEOTIDE SEQUENCE [LARGE SCALE GENOMIC DNA]</scope>
    <source>
        <strain evidence="3">DS-1 / DSM 13023 / NCIMB 13966</strain>
    </source>
</reference>
<gene>
    <name evidence="2" type="ordered locus">Plav_0316</name>
</gene>
<dbReference type="EMBL" id="CP000774">
    <property type="protein sequence ID" value="ABS61939.1"/>
    <property type="molecule type" value="Genomic_DNA"/>
</dbReference>
<dbReference type="OrthoDB" id="1447784at2"/>
<dbReference type="eggNOG" id="ENOG5032WB5">
    <property type="taxonomic scope" value="Bacteria"/>
</dbReference>
<dbReference type="Proteomes" id="UP000006377">
    <property type="component" value="Chromosome"/>
</dbReference>
<proteinExistence type="predicted"/>
<evidence type="ECO:0000256" key="1">
    <source>
        <dbReference type="SAM" id="Phobius"/>
    </source>
</evidence>
<accession>A7HPV6</accession>
<feature type="transmembrane region" description="Helical" evidence="1">
    <location>
        <begin position="125"/>
        <end position="146"/>
    </location>
</feature>
<feature type="transmembrane region" description="Helical" evidence="1">
    <location>
        <begin position="12"/>
        <end position="30"/>
    </location>
</feature>